<keyword evidence="7" id="KW-0406">Ion transport</keyword>
<protein>
    <submittedName>
        <fullName evidence="13">Sodium:proton antiporter NhaD</fullName>
    </submittedName>
</protein>
<feature type="transmembrane region" description="Helical" evidence="11">
    <location>
        <begin position="222"/>
        <end position="241"/>
    </location>
</feature>
<comment type="caution">
    <text evidence="13">The sequence shown here is derived from an EMBL/GenBank/DDBJ whole genome shotgun (WGS) entry which is preliminary data.</text>
</comment>
<dbReference type="AlphaFoldDB" id="A0AAW7XDW0"/>
<feature type="transmembrane region" description="Helical" evidence="11">
    <location>
        <begin position="276"/>
        <end position="297"/>
    </location>
</feature>
<dbReference type="PANTHER" id="PTHR43269:SF2">
    <property type="entry name" value="SODIUM_PROTON ANTIPORTER 1-RELATED"/>
    <property type="match status" value="1"/>
</dbReference>
<feature type="transmembrane region" description="Helical" evidence="11">
    <location>
        <begin position="146"/>
        <end position="173"/>
    </location>
</feature>
<dbReference type="EMBL" id="JAUOPG010000002">
    <property type="protein sequence ID" value="MDO6452621.1"/>
    <property type="molecule type" value="Genomic_DNA"/>
</dbReference>
<accession>A0AAW7XDW0</accession>
<sequence>MHTLLLLLAGIAFLMIVLEDVIHLNKAKSTLFLGTLAWLLLFLFPDQGVEAADIQLMLNENLLEIASLWLFLMAAMTFVAYLNHHGLIETLIYKFLPSRIGEKSLIFMVAIFSFIFSSLSDNITATLVSVALVLSLKLPPHKTLKFAVMVVFAVNSGGVSLITGDVTTLMIFLDNKVAIQDLLWLSLPSFVSVMLLASMLSFGLSGELLIDGGARTHDRVGMSIAIIFLATIISTILLNIIAGVPPVLTFLFGLSIMFLIGRFVHKQDSREDMLDYIRAIEFDTLLFFLGILLLVGMLKEIGVLDNLVTIYEVLPPIHANFVMGLLSSLVDNVPLTAALLKADPAMTEASWLSLTYAVGVGGSLLVIGSAAGIVAMSKVAEVTFISYLKYTLFLLIAYLVGYAGSLVIGDIVFG</sequence>
<dbReference type="Pfam" id="PF03600">
    <property type="entry name" value="CitMHS"/>
    <property type="match status" value="1"/>
</dbReference>
<evidence type="ECO:0000256" key="10">
    <source>
        <dbReference type="ARBA" id="ARBA00025753"/>
    </source>
</evidence>
<dbReference type="InterPro" id="IPR045016">
    <property type="entry name" value="NhaD-like"/>
</dbReference>
<dbReference type="NCBIfam" id="NF038006">
    <property type="entry name" value="NhaD_1"/>
    <property type="match status" value="2"/>
</dbReference>
<dbReference type="Proteomes" id="UP001169862">
    <property type="component" value="Unassembled WGS sequence"/>
</dbReference>
<dbReference type="RefSeq" id="WP_290036996.1">
    <property type="nucleotide sequence ID" value="NZ_JAUOPG010000002.1"/>
</dbReference>
<evidence type="ECO:0000256" key="7">
    <source>
        <dbReference type="ARBA" id="ARBA00023065"/>
    </source>
</evidence>
<evidence type="ECO:0000256" key="1">
    <source>
        <dbReference type="ARBA" id="ARBA00004141"/>
    </source>
</evidence>
<gene>
    <name evidence="13" type="primary">nhaD</name>
    <name evidence="13" type="ORF">Q4490_03500</name>
</gene>
<keyword evidence="3" id="KW-0050">Antiport</keyword>
<comment type="similarity">
    <text evidence="10">Belongs to the NhaD Na(+)/H(+) (TC 2.A.62) antiporter family.</text>
</comment>
<feature type="transmembrane region" description="Helical" evidence="11">
    <location>
        <begin position="352"/>
        <end position="375"/>
    </location>
</feature>
<organism evidence="13 14">
    <name type="scientific">Neptunomonas phycophila</name>
    <dbReference type="NCBI Taxonomy" id="1572645"/>
    <lineage>
        <taxon>Bacteria</taxon>
        <taxon>Pseudomonadati</taxon>
        <taxon>Pseudomonadota</taxon>
        <taxon>Gammaproteobacteria</taxon>
        <taxon>Oceanospirillales</taxon>
        <taxon>Oceanospirillaceae</taxon>
        <taxon>Neptunomonas</taxon>
    </lineage>
</organism>
<evidence type="ECO:0000256" key="8">
    <source>
        <dbReference type="ARBA" id="ARBA00023136"/>
    </source>
</evidence>
<feature type="transmembrane region" description="Helical" evidence="11">
    <location>
        <begin position="185"/>
        <end position="210"/>
    </location>
</feature>
<dbReference type="InterPro" id="IPR004680">
    <property type="entry name" value="Cit_transptr-like_dom"/>
</dbReference>
<dbReference type="PANTHER" id="PTHR43269">
    <property type="entry name" value="SODIUM/PROTON ANTIPORTER 1-RELATED"/>
    <property type="match status" value="1"/>
</dbReference>
<feature type="transmembrane region" description="Helical" evidence="11">
    <location>
        <begin position="387"/>
        <end position="413"/>
    </location>
</feature>
<dbReference type="GO" id="GO:0015297">
    <property type="term" value="F:antiporter activity"/>
    <property type="evidence" value="ECO:0007669"/>
    <property type="project" value="UniProtKB-KW"/>
</dbReference>
<keyword evidence="4 11" id="KW-0812">Transmembrane</keyword>
<dbReference type="GO" id="GO:0006814">
    <property type="term" value="P:sodium ion transport"/>
    <property type="evidence" value="ECO:0007669"/>
    <property type="project" value="UniProtKB-KW"/>
</dbReference>
<feature type="transmembrane region" description="Helical" evidence="11">
    <location>
        <begin position="29"/>
        <end position="45"/>
    </location>
</feature>
<evidence type="ECO:0000313" key="14">
    <source>
        <dbReference type="Proteomes" id="UP001169862"/>
    </source>
</evidence>
<reference evidence="13" key="1">
    <citation type="submission" date="2023-07" db="EMBL/GenBank/DDBJ databases">
        <title>Genome content predicts the carbon catabolic preferences of heterotrophic bacteria.</title>
        <authorList>
            <person name="Gralka M."/>
        </authorList>
    </citation>
    <scope>NUCLEOTIDE SEQUENCE</scope>
    <source>
        <strain evidence="13">I2M16</strain>
    </source>
</reference>
<keyword evidence="8 11" id="KW-0472">Membrane</keyword>
<name>A0AAW7XDW0_9GAMM</name>
<keyword evidence="2" id="KW-0813">Transport</keyword>
<evidence type="ECO:0000256" key="2">
    <source>
        <dbReference type="ARBA" id="ARBA00022448"/>
    </source>
</evidence>
<keyword evidence="5 11" id="KW-1133">Transmembrane helix</keyword>
<dbReference type="GO" id="GO:0016020">
    <property type="term" value="C:membrane"/>
    <property type="evidence" value="ECO:0007669"/>
    <property type="project" value="UniProtKB-SubCell"/>
</dbReference>
<feature type="transmembrane region" description="Helical" evidence="11">
    <location>
        <begin position="66"/>
        <end position="84"/>
    </location>
</feature>
<evidence type="ECO:0000259" key="12">
    <source>
        <dbReference type="Pfam" id="PF03600"/>
    </source>
</evidence>
<evidence type="ECO:0000256" key="5">
    <source>
        <dbReference type="ARBA" id="ARBA00022989"/>
    </source>
</evidence>
<feature type="transmembrane region" description="Helical" evidence="11">
    <location>
        <begin position="104"/>
        <end position="134"/>
    </location>
</feature>
<evidence type="ECO:0000256" key="6">
    <source>
        <dbReference type="ARBA" id="ARBA00023053"/>
    </source>
</evidence>
<evidence type="ECO:0000256" key="11">
    <source>
        <dbReference type="SAM" id="Phobius"/>
    </source>
</evidence>
<proteinExistence type="inferred from homology"/>
<keyword evidence="6" id="KW-0915">Sodium</keyword>
<keyword evidence="9" id="KW-0739">Sodium transport</keyword>
<feature type="transmembrane region" description="Helical" evidence="11">
    <location>
        <begin position="247"/>
        <end position="264"/>
    </location>
</feature>
<evidence type="ECO:0000313" key="13">
    <source>
        <dbReference type="EMBL" id="MDO6452621.1"/>
    </source>
</evidence>
<comment type="subcellular location">
    <subcellularLocation>
        <location evidence="1">Membrane</location>
        <topology evidence="1">Multi-pass membrane protein</topology>
    </subcellularLocation>
</comment>
<feature type="transmembrane region" description="Helical" evidence="11">
    <location>
        <begin position="317"/>
        <end position="340"/>
    </location>
</feature>
<evidence type="ECO:0000256" key="9">
    <source>
        <dbReference type="ARBA" id="ARBA00023201"/>
    </source>
</evidence>
<evidence type="ECO:0000256" key="4">
    <source>
        <dbReference type="ARBA" id="ARBA00022692"/>
    </source>
</evidence>
<feature type="domain" description="Citrate transporter-like" evidence="12">
    <location>
        <begin position="14"/>
        <end position="359"/>
    </location>
</feature>
<evidence type="ECO:0000256" key="3">
    <source>
        <dbReference type="ARBA" id="ARBA00022449"/>
    </source>
</evidence>